<evidence type="ECO:0000256" key="2">
    <source>
        <dbReference type="SAM" id="SignalP"/>
    </source>
</evidence>
<feature type="chain" id="PRO_5047101448" evidence="2">
    <location>
        <begin position="23"/>
        <end position="113"/>
    </location>
</feature>
<evidence type="ECO:0000256" key="1">
    <source>
        <dbReference type="SAM" id="MobiDB-lite"/>
    </source>
</evidence>
<gene>
    <name evidence="3" type="ORF">RYS15_08690</name>
</gene>
<evidence type="ECO:0000313" key="4">
    <source>
        <dbReference type="Proteomes" id="UP001269819"/>
    </source>
</evidence>
<keyword evidence="2" id="KW-0732">Signal</keyword>
<keyword evidence="4" id="KW-1185">Reference proteome</keyword>
<dbReference type="Gene3D" id="2.20.130.30">
    <property type="entry name" value="Protein of unknown function DUF2782"/>
    <property type="match status" value="1"/>
</dbReference>
<name>A0ABU3VWW0_9GAMM</name>
<dbReference type="Pfam" id="PF11191">
    <property type="entry name" value="DUF2782"/>
    <property type="match status" value="1"/>
</dbReference>
<sequence>MQRSLCQSLVLSGLLLPLAVQAQQAADLPTDVEPSGEPVVVPEYQPEPGEPQVVIRGGEDQVVYEYRVNGEVVEIKVVPSTGPAYYLVPADGGGWARTSESDTLIPSWVIFRW</sequence>
<protein>
    <submittedName>
        <fullName evidence="3">DUF2782 domain-containing protein</fullName>
    </submittedName>
</protein>
<dbReference type="EMBL" id="JAWIIJ010000005">
    <property type="protein sequence ID" value="MDV2078760.1"/>
    <property type="molecule type" value="Genomic_DNA"/>
</dbReference>
<comment type="caution">
    <text evidence="3">The sequence shown here is derived from an EMBL/GenBank/DDBJ whole genome shotgun (WGS) entry which is preliminary data.</text>
</comment>
<dbReference type="InterPro" id="IPR021357">
    <property type="entry name" value="DUF2782"/>
</dbReference>
<organism evidence="3 4">
    <name type="scientific">Marinobacter xestospongiae</name>
    <dbReference type="NCBI Taxonomy" id="994319"/>
    <lineage>
        <taxon>Bacteria</taxon>
        <taxon>Pseudomonadati</taxon>
        <taxon>Pseudomonadota</taxon>
        <taxon>Gammaproteobacteria</taxon>
        <taxon>Pseudomonadales</taxon>
        <taxon>Marinobacteraceae</taxon>
        <taxon>Marinobacter</taxon>
    </lineage>
</organism>
<proteinExistence type="predicted"/>
<feature type="region of interest" description="Disordered" evidence="1">
    <location>
        <begin position="29"/>
        <end position="52"/>
    </location>
</feature>
<dbReference type="Proteomes" id="UP001269819">
    <property type="component" value="Unassembled WGS sequence"/>
</dbReference>
<feature type="signal peptide" evidence="2">
    <location>
        <begin position="1"/>
        <end position="22"/>
    </location>
</feature>
<reference evidence="3 4" key="1">
    <citation type="submission" date="2023-10" db="EMBL/GenBank/DDBJ databases">
        <title>Characteristics and mechanism of a salt-tolerant marine origin heterotrophic nitrifying- aerobic denitrifying bacteria Marinobacter xestospongiae HN1.</title>
        <authorList>
            <person name="Qi R."/>
        </authorList>
    </citation>
    <scope>NUCLEOTIDE SEQUENCE [LARGE SCALE GENOMIC DNA]</scope>
    <source>
        <strain evidence="3 4">HN1</strain>
    </source>
</reference>
<evidence type="ECO:0000313" key="3">
    <source>
        <dbReference type="EMBL" id="MDV2078760.1"/>
    </source>
</evidence>
<accession>A0ABU3VWW0</accession>